<dbReference type="GO" id="GO:0005524">
    <property type="term" value="F:ATP binding"/>
    <property type="evidence" value="ECO:0007669"/>
    <property type="project" value="InterPro"/>
</dbReference>
<evidence type="ECO:0000313" key="5">
    <source>
        <dbReference type="Proteomes" id="UP000029120"/>
    </source>
</evidence>
<dbReference type="PROSITE" id="PS50011">
    <property type="entry name" value="PROTEIN_KINASE_DOM"/>
    <property type="match status" value="1"/>
</dbReference>
<evidence type="ECO:0000256" key="1">
    <source>
        <dbReference type="ARBA" id="ARBA00004236"/>
    </source>
</evidence>
<dbReference type="Gramene" id="KFK25405">
    <property type="protein sequence ID" value="KFK25405"/>
    <property type="gene ID" value="AALP_AA8G110200"/>
</dbReference>
<dbReference type="InterPro" id="IPR050823">
    <property type="entry name" value="Plant_Ser_Thr_Prot_Kinase"/>
</dbReference>
<dbReference type="InterPro" id="IPR001245">
    <property type="entry name" value="Ser-Thr/Tyr_kinase_cat_dom"/>
</dbReference>
<reference evidence="5" key="1">
    <citation type="journal article" date="2015" name="Nat. Plants">
        <title>Genome expansion of Arabis alpina linked with retrotransposition and reduced symmetric DNA methylation.</title>
        <authorList>
            <person name="Willing E.M."/>
            <person name="Rawat V."/>
            <person name="Mandakova T."/>
            <person name="Maumus F."/>
            <person name="James G.V."/>
            <person name="Nordstroem K.J."/>
            <person name="Becker C."/>
            <person name="Warthmann N."/>
            <person name="Chica C."/>
            <person name="Szarzynska B."/>
            <person name="Zytnicki M."/>
            <person name="Albani M.C."/>
            <person name="Kiefer C."/>
            <person name="Bergonzi S."/>
            <person name="Castaings L."/>
            <person name="Mateos J.L."/>
            <person name="Berns M.C."/>
            <person name="Bujdoso N."/>
            <person name="Piofczyk T."/>
            <person name="de Lorenzo L."/>
            <person name="Barrero-Sicilia C."/>
            <person name="Mateos I."/>
            <person name="Piednoel M."/>
            <person name="Hagmann J."/>
            <person name="Chen-Min-Tao R."/>
            <person name="Iglesias-Fernandez R."/>
            <person name="Schuster S.C."/>
            <person name="Alonso-Blanco C."/>
            <person name="Roudier F."/>
            <person name="Carbonero P."/>
            <person name="Paz-Ares J."/>
            <person name="Davis S.J."/>
            <person name="Pecinka A."/>
            <person name="Quesneville H."/>
            <person name="Colot V."/>
            <person name="Lysak M.A."/>
            <person name="Weigel D."/>
            <person name="Coupland G."/>
            <person name="Schneeberger K."/>
        </authorList>
    </citation>
    <scope>NUCLEOTIDE SEQUENCE [LARGE SCALE GENOMIC DNA]</scope>
    <source>
        <strain evidence="5">cv. Pajares</strain>
    </source>
</reference>
<gene>
    <name evidence="4" type="ordered locus">AALP_Aa8g110200</name>
</gene>
<dbReference type="InterPro" id="IPR000719">
    <property type="entry name" value="Prot_kinase_dom"/>
</dbReference>
<keyword evidence="5" id="KW-1185">Reference proteome</keyword>
<dbReference type="Pfam" id="PF07714">
    <property type="entry name" value="PK_Tyr_Ser-Thr"/>
    <property type="match status" value="1"/>
</dbReference>
<evidence type="ECO:0000259" key="3">
    <source>
        <dbReference type="PROSITE" id="PS50011"/>
    </source>
</evidence>
<organism evidence="4 5">
    <name type="scientific">Arabis alpina</name>
    <name type="common">Alpine rock-cress</name>
    <dbReference type="NCBI Taxonomy" id="50452"/>
    <lineage>
        <taxon>Eukaryota</taxon>
        <taxon>Viridiplantae</taxon>
        <taxon>Streptophyta</taxon>
        <taxon>Embryophyta</taxon>
        <taxon>Tracheophyta</taxon>
        <taxon>Spermatophyta</taxon>
        <taxon>Magnoliopsida</taxon>
        <taxon>eudicotyledons</taxon>
        <taxon>Gunneridae</taxon>
        <taxon>Pentapetalae</taxon>
        <taxon>rosids</taxon>
        <taxon>malvids</taxon>
        <taxon>Brassicales</taxon>
        <taxon>Brassicaceae</taxon>
        <taxon>Arabideae</taxon>
        <taxon>Arabis</taxon>
    </lineage>
</organism>
<sequence length="138" mass="15785">MLDEQYNAKLLYLESTQQHRFLDDFIGYIGYEIAKSGRYGMEGDVLTFGVILLELLTGLKAFDRERNVGKQILAVWTKSFLPDKIGEIIDPRLGNDYPVKAATQMGKLIKCCIEQDLKKRPLMQDVLDTLNCIAKMKH</sequence>
<dbReference type="SUPFAM" id="SSF56112">
    <property type="entry name" value="Protein kinase-like (PK-like)"/>
    <property type="match status" value="1"/>
</dbReference>
<name>A0A087G6A3_ARAAL</name>
<keyword evidence="2" id="KW-0472">Membrane</keyword>
<proteinExistence type="predicted"/>
<evidence type="ECO:0000256" key="2">
    <source>
        <dbReference type="ARBA" id="ARBA00022475"/>
    </source>
</evidence>
<dbReference type="EMBL" id="CM002876">
    <property type="protein sequence ID" value="KFK25405.1"/>
    <property type="molecule type" value="Genomic_DNA"/>
</dbReference>
<dbReference type="InterPro" id="IPR011009">
    <property type="entry name" value="Kinase-like_dom_sf"/>
</dbReference>
<dbReference type="eggNOG" id="KOG1187">
    <property type="taxonomic scope" value="Eukaryota"/>
</dbReference>
<keyword evidence="2" id="KW-1003">Cell membrane</keyword>
<dbReference type="GO" id="GO:0004672">
    <property type="term" value="F:protein kinase activity"/>
    <property type="evidence" value="ECO:0007669"/>
    <property type="project" value="InterPro"/>
</dbReference>
<evidence type="ECO:0000313" key="4">
    <source>
        <dbReference type="EMBL" id="KFK25405.1"/>
    </source>
</evidence>
<dbReference type="AlphaFoldDB" id="A0A087G6A3"/>
<dbReference type="PANTHER" id="PTHR45621">
    <property type="entry name" value="OS01G0588500 PROTEIN-RELATED"/>
    <property type="match status" value="1"/>
</dbReference>
<dbReference type="GO" id="GO:0005886">
    <property type="term" value="C:plasma membrane"/>
    <property type="evidence" value="ECO:0007669"/>
    <property type="project" value="UniProtKB-SubCell"/>
</dbReference>
<dbReference type="OMA" id="ASHQAVH"/>
<dbReference type="Proteomes" id="UP000029120">
    <property type="component" value="Chromosome 8"/>
</dbReference>
<dbReference type="OrthoDB" id="1111232at2759"/>
<comment type="subcellular location">
    <subcellularLocation>
        <location evidence="1">Cell membrane</location>
    </subcellularLocation>
</comment>
<accession>A0A087G6A3</accession>
<feature type="domain" description="Protein kinase" evidence="3">
    <location>
        <begin position="1"/>
        <end position="138"/>
    </location>
</feature>
<protein>
    <recommendedName>
        <fullName evidence="3">Protein kinase domain-containing protein</fullName>
    </recommendedName>
</protein>
<dbReference type="Gene3D" id="1.10.510.10">
    <property type="entry name" value="Transferase(Phosphotransferase) domain 1"/>
    <property type="match status" value="1"/>
</dbReference>